<name>A0A8H6BV87_CANAX</name>
<protein>
    <recommendedName>
        <fullName evidence="2">RecQ mediated genome instability protein 1 OB-fold domain-containing protein</fullName>
    </recommendedName>
</protein>
<dbReference type="SMR" id="A0A8H6BV87"/>
<comment type="caution">
    <text evidence="3">The sequence shown here is derived from an EMBL/GenBank/DDBJ whole genome shotgun (WGS) entry which is preliminary data.</text>
</comment>
<organism evidence="3 4">
    <name type="scientific">Candida albicans</name>
    <name type="common">Yeast</name>
    <dbReference type="NCBI Taxonomy" id="5476"/>
    <lineage>
        <taxon>Eukaryota</taxon>
        <taxon>Fungi</taxon>
        <taxon>Dikarya</taxon>
        <taxon>Ascomycota</taxon>
        <taxon>Saccharomycotina</taxon>
        <taxon>Pichiomycetes</taxon>
        <taxon>Debaryomycetaceae</taxon>
        <taxon>Candida/Lodderomyces clade</taxon>
        <taxon>Candida</taxon>
    </lineage>
</organism>
<gene>
    <name evidence="3" type="ORF">FOB64_005581</name>
</gene>
<accession>A0A8H6BV87</accession>
<dbReference type="AlphaFoldDB" id="A0A8H6BV87"/>
<proteinExistence type="predicted"/>
<evidence type="ECO:0000313" key="4">
    <source>
        <dbReference type="Proteomes" id="UP000536275"/>
    </source>
</evidence>
<dbReference type="Gene3D" id="2.40.50.770">
    <property type="entry name" value="RecQ-mediated genome instability protein Rmi1, C-terminal domain"/>
    <property type="match status" value="1"/>
</dbReference>
<feature type="region of interest" description="Disordered" evidence="1">
    <location>
        <begin position="55"/>
        <end position="74"/>
    </location>
</feature>
<evidence type="ECO:0000313" key="3">
    <source>
        <dbReference type="EMBL" id="KAF6063997.1"/>
    </source>
</evidence>
<dbReference type="InterPro" id="IPR042470">
    <property type="entry name" value="RMI1_N_C_sf"/>
</dbReference>
<reference evidence="3 4" key="1">
    <citation type="submission" date="2020-03" db="EMBL/GenBank/DDBJ databases">
        <title>FDA dAtabase for Regulatory Grade micrObial Sequences (FDA-ARGOS): Supporting development and validation of Infectious Disease Dx tests.</title>
        <authorList>
            <person name="Campos J."/>
            <person name="Goldberg B."/>
            <person name="Tallon L."/>
            <person name="Sadzewicz L."/>
            <person name="Vavikolanu K."/>
            <person name="Mehta A."/>
            <person name="Aluvathingal J."/>
            <person name="Nadendla S."/>
            <person name="Nandy P."/>
            <person name="Geyer C."/>
            <person name="Yan Y."/>
            <person name="Sichtig H."/>
        </authorList>
    </citation>
    <scope>NUCLEOTIDE SEQUENCE [LARGE SCALE GENOMIC DNA]</scope>
    <source>
        <strain evidence="3 4">FDAARGOS_656</strain>
    </source>
</reference>
<dbReference type="InterPro" id="IPR013894">
    <property type="entry name" value="RMI1_OB"/>
</dbReference>
<dbReference type="Pfam" id="PF08585">
    <property type="entry name" value="RMI1_N_C"/>
    <property type="match status" value="1"/>
</dbReference>
<evidence type="ECO:0000259" key="2">
    <source>
        <dbReference type="Pfam" id="PF08585"/>
    </source>
</evidence>
<dbReference type="Proteomes" id="UP000536275">
    <property type="component" value="Unassembled WGS sequence"/>
</dbReference>
<sequence length="168" mass="19178">MEELKLDRSTKFLVISIENISKSRLNQLEEWKQLDNPNKSSVDRLNRKIITEVNLNNDDEDNDESGRPSRANTQDTYKLYLEDVSTKKITQAYENEPLRFLRTENTGTPLPIKLGGRLTVLKGASIYNGVLLLTNKNCEYHGIHADDASYVSILNDGVIKKQIELLQL</sequence>
<evidence type="ECO:0000256" key="1">
    <source>
        <dbReference type="SAM" id="MobiDB-lite"/>
    </source>
</evidence>
<dbReference type="EMBL" id="JABWAD010000060">
    <property type="protein sequence ID" value="KAF6063997.1"/>
    <property type="molecule type" value="Genomic_DNA"/>
</dbReference>
<feature type="domain" description="RecQ mediated genome instability protein 1 OB-fold" evidence="2">
    <location>
        <begin position="14"/>
        <end position="146"/>
    </location>
</feature>